<organism evidence="1 2">
    <name type="scientific">Porphyromonas crevioricanis JCM 15906</name>
    <dbReference type="NCBI Taxonomy" id="1305617"/>
    <lineage>
        <taxon>Bacteria</taxon>
        <taxon>Pseudomonadati</taxon>
        <taxon>Bacteroidota</taxon>
        <taxon>Bacteroidia</taxon>
        <taxon>Bacteroidales</taxon>
        <taxon>Porphyromonadaceae</taxon>
        <taxon>Porphyromonas</taxon>
    </lineage>
</organism>
<dbReference type="Proteomes" id="UP000018031">
    <property type="component" value="Unassembled WGS sequence"/>
</dbReference>
<dbReference type="EMBL" id="BAOU01000043">
    <property type="protein sequence ID" value="GAD05842.1"/>
    <property type="molecule type" value="Genomic_DNA"/>
</dbReference>
<gene>
    <name evidence="1" type="ORF">PORCRE_1551</name>
</gene>
<reference evidence="1 2" key="2">
    <citation type="journal article" date="2013" name="Genome Announc.">
        <title>Draft Genome Sequences of Porphyromonas crevioricanis JCM 15906T and Porphyromonas cansulci JCM 13913T Isolated from a Canine Oral Cavity.</title>
        <authorList>
            <person name="Sakamoto M."/>
            <person name="Tanaka N."/>
            <person name="Shiwa Y."/>
            <person name="Yoshikawa H."/>
            <person name="Ohkuma M."/>
        </authorList>
    </citation>
    <scope>NUCLEOTIDE SEQUENCE [LARGE SCALE GENOMIC DNA]</scope>
    <source>
        <strain evidence="1 2">JCM 15906</strain>
    </source>
</reference>
<evidence type="ECO:0000313" key="2">
    <source>
        <dbReference type="Proteomes" id="UP000018031"/>
    </source>
</evidence>
<name>T1CPS7_9PORP</name>
<reference evidence="2" key="1">
    <citation type="journal article" date="2013" name="Genome">
        <title>Draft Genome Sequences of Porphyromonas crevioricanis JCM 15906T and Porphyromonas cansulci JCM 13913T Isolated from a Canine Oral Cavity.</title>
        <authorList>
            <person name="Sakamoto M."/>
            <person name="Tanaka N."/>
            <person name="Shiwa Y."/>
            <person name="Yoshikawa H."/>
            <person name="Ohkuma M."/>
        </authorList>
    </citation>
    <scope>NUCLEOTIDE SEQUENCE [LARGE SCALE GENOMIC DNA]</scope>
    <source>
        <strain evidence="2">JCM 15906</strain>
    </source>
</reference>
<sequence>MSLPSFLFLYALSKTYPPLRVFAMVSLEVVSKNKKPLTAQDTNLG</sequence>
<protein>
    <submittedName>
        <fullName evidence="1">Uncharacterized protein</fullName>
    </submittedName>
</protein>
<evidence type="ECO:0000313" key="1">
    <source>
        <dbReference type="EMBL" id="GAD05842.1"/>
    </source>
</evidence>
<dbReference type="AlphaFoldDB" id="T1CPS7"/>
<accession>T1CPS7</accession>
<proteinExistence type="predicted"/>
<comment type="caution">
    <text evidence="1">The sequence shown here is derived from an EMBL/GenBank/DDBJ whole genome shotgun (WGS) entry which is preliminary data.</text>
</comment>